<evidence type="ECO:0000313" key="3">
    <source>
        <dbReference type="Proteomes" id="UP001218218"/>
    </source>
</evidence>
<comment type="caution">
    <text evidence="2">The sequence shown here is derived from an EMBL/GenBank/DDBJ whole genome shotgun (WGS) entry which is preliminary data.</text>
</comment>
<feature type="non-terminal residue" evidence="2">
    <location>
        <position position="272"/>
    </location>
</feature>
<sequence length="272" mass="31282">MQKSCWKCGAPPRETVPASDKTRLGVPSSALEERTARLLAINDSPCGLELSSIRHHLVAERDRTQDLLREIEELRSAMELRVQELQEAKKSIENHTKIMCAVRRVPREIICEIFSWTLPYNSRIDRETTRPTPWYLGHICRRWRAAATGMSVLWTSISFYASRNARVAQEIIETQLRRSGNAPLHLTFHCHDGDLLTFLLFHSPSMNLLFSHSVRWQSVHVRVHAALATHLLQRFRTVKGQLPSLRTLEFFSSTVHISVIEDIFSVAPRLQE</sequence>
<protein>
    <recommendedName>
        <fullName evidence="4">F-box domain-containing protein</fullName>
    </recommendedName>
</protein>
<keyword evidence="1" id="KW-0175">Coiled coil</keyword>
<name>A0AAD7ESA9_9AGAR</name>
<reference evidence="2" key="1">
    <citation type="submission" date="2023-03" db="EMBL/GenBank/DDBJ databases">
        <title>Massive genome expansion in bonnet fungi (Mycena s.s.) driven by repeated elements and novel gene families across ecological guilds.</title>
        <authorList>
            <consortium name="Lawrence Berkeley National Laboratory"/>
            <person name="Harder C.B."/>
            <person name="Miyauchi S."/>
            <person name="Viragh M."/>
            <person name="Kuo A."/>
            <person name="Thoen E."/>
            <person name="Andreopoulos B."/>
            <person name="Lu D."/>
            <person name="Skrede I."/>
            <person name="Drula E."/>
            <person name="Henrissat B."/>
            <person name="Morin E."/>
            <person name="Kohler A."/>
            <person name="Barry K."/>
            <person name="LaButti K."/>
            <person name="Morin E."/>
            <person name="Salamov A."/>
            <person name="Lipzen A."/>
            <person name="Mereny Z."/>
            <person name="Hegedus B."/>
            <person name="Baldrian P."/>
            <person name="Stursova M."/>
            <person name="Weitz H."/>
            <person name="Taylor A."/>
            <person name="Grigoriev I.V."/>
            <person name="Nagy L.G."/>
            <person name="Martin F."/>
            <person name="Kauserud H."/>
        </authorList>
    </citation>
    <scope>NUCLEOTIDE SEQUENCE</scope>
    <source>
        <strain evidence="2">CBHHK002</strain>
    </source>
</reference>
<dbReference type="AlphaFoldDB" id="A0AAD7ESA9"/>
<feature type="coiled-coil region" evidence="1">
    <location>
        <begin position="57"/>
        <end position="95"/>
    </location>
</feature>
<keyword evidence="3" id="KW-1185">Reference proteome</keyword>
<dbReference type="EMBL" id="JARIHO010000017">
    <property type="protein sequence ID" value="KAJ7348356.1"/>
    <property type="molecule type" value="Genomic_DNA"/>
</dbReference>
<dbReference type="Proteomes" id="UP001218218">
    <property type="component" value="Unassembled WGS sequence"/>
</dbReference>
<gene>
    <name evidence="2" type="ORF">DFH08DRAFT_1079856</name>
</gene>
<accession>A0AAD7ESA9</accession>
<evidence type="ECO:0000313" key="2">
    <source>
        <dbReference type="EMBL" id="KAJ7348356.1"/>
    </source>
</evidence>
<organism evidence="2 3">
    <name type="scientific">Mycena albidolilacea</name>
    <dbReference type="NCBI Taxonomy" id="1033008"/>
    <lineage>
        <taxon>Eukaryota</taxon>
        <taxon>Fungi</taxon>
        <taxon>Dikarya</taxon>
        <taxon>Basidiomycota</taxon>
        <taxon>Agaricomycotina</taxon>
        <taxon>Agaricomycetes</taxon>
        <taxon>Agaricomycetidae</taxon>
        <taxon>Agaricales</taxon>
        <taxon>Marasmiineae</taxon>
        <taxon>Mycenaceae</taxon>
        <taxon>Mycena</taxon>
    </lineage>
</organism>
<evidence type="ECO:0000256" key="1">
    <source>
        <dbReference type="SAM" id="Coils"/>
    </source>
</evidence>
<proteinExistence type="predicted"/>
<evidence type="ECO:0008006" key="4">
    <source>
        <dbReference type="Google" id="ProtNLM"/>
    </source>
</evidence>